<dbReference type="InterPro" id="IPR036908">
    <property type="entry name" value="RlpA-like_sf"/>
</dbReference>
<dbReference type="Proteomes" id="UP000019760">
    <property type="component" value="Unassembled WGS sequence"/>
</dbReference>
<dbReference type="OrthoDB" id="9779128at2"/>
<protein>
    <submittedName>
        <fullName evidence="2">Lipoprotein</fullName>
    </submittedName>
</protein>
<sequence>MRRVLPYLAPLALTPLALTSCQKSAPPLPPPHPHYVIGSAWQGSDGWFYPSESFSLRQTGLAVRENRMRPHVTTDGEIWSAESMTGAHQTLQLPAIVTLRNLTNGRTVRIRLNDRGPSSRGRIVAVTPKVADLLGIGGDAPAPVELVVDEAASRAIAESSPDAPKLDVAAAPRGDVTAESLDAPPGRDRHLVGGRQETAQAARSGMRLEPLPANVTQGFSQPVSYAITLGSFAGHGAASQVALRCGGRVSPVTDSGTGLNWQVRLGPFATVPEADMELARARGCGIAGARIVVE</sequence>
<reference evidence="3" key="1">
    <citation type="journal article" date="2014" name="FEMS Microbiol. Lett.">
        <title>Draft Genomic DNA Sequence of the Facultatively Methylotrophic Bacterium Acidomonas methanolica type strain MB58.</title>
        <authorList>
            <person name="Higashiura N."/>
            <person name="Hadano H."/>
            <person name="Hirakawa H."/>
            <person name="Matsutani M."/>
            <person name="Takabe S."/>
            <person name="Matsushita K."/>
            <person name="Azuma Y."/>
        </authorList>
    </citation>
    <scope>NUCLEOTIDE SEQUENCE [LARGE SCALE GENOMIC DNA]</scope>
    <source>
        <strain evidence="3">MB58</strain>
    </source>
</reference>
<comment type="caution">
    <text evidence="2">The sequence shown here is derived from an EMBL/GenBank/DDBJ whole genome shotgun (WGS) entry which is preliminary data.</text>
</comment>
<reference evidence="2 3" key="2">
    <citation type="journal article" date="2014" name="FEMS Microbiol. Lett.">
        <title>Draft genomic DNA sequence of the facultatively methylotrophic bacterium Acidomonas methanolica type strain MB58.</title>
        <authorList>
            <person name="Higashiura N."/>
            <person name="Hadano H."/>
            <person name="Hirakawa H."/>
            <person name="Matsutani M."/>
            <person name="Takabe S."/>
            <person name="Matsushita K."/>
            <person name="Azuma Y."/>
        </authorList>
    </citation>
    <scope>NUCLEOTIDE SEQUENCE [LARGE SCALE GENOMIC DNA]</scope>
    <source>
        <strain evidence="2 3">MB58</strain>
    </source>
</reference>
<dbReference type="EMBL" id="BAND01000060">
    <property type="protein sequence ID" value="GAJ29376.1"/>
    <property type="molecule type" value="Genomic_DNA"/>
</dbReference>
<name>A0A023D6D0_ACIMT</name>
<keyword evidence="2" id="KW-0449">Lipoprotein</keyword>
<keyword evidence="1" id="KW-0732">Signal</keyword>
<feature type="chain" id="PRO_5030001409" evidence="1">
    <location>
        <begin position="26"/>
        <end position="294"/>
    </location>
</feature>
<dbReference type="PANTHER" id="PTHR34183">
    <property type="entry name" value="ENDOLYTIC PEPTIDOGLYCAN TRANSGLYCOSYLASE RLPA"/>
    <property type="match status" value="1"/>
</dbReference>
<organism evidence="2 3">
    <name type="scientific">Acidomonas methanolica NBRC 104435</name>
    <dbReference type="NCBI Taxonomy" id="1231351"/>
    <lineage>
        <taxon>Bacteria</taxon>
        <taxon>Pseudomonadati</taxon>
        <taxon>Pseudomonadota</taxon>
        <taxon>Alphaproteobacteria</taxon>
        <taxon>Acetobacterales</taxon>
        <taxon>Acetobacteraceae</taxon>
        <taxon>Acidomonas</taxon>
    </lineage>
</organism>
<dbReference type="Gene3D" id="2.40.40.10">
    <property type="entry name" value="RlpA-like domain"/>
    <property type="match status" value="1"/>
</dbReference>
<dbReference type="RefSeq" id="WP_042059156.1">
    <property type="nucleotide sequence ID" value="NZ_BAND01000060.1"/>
</dbReference>
<dbReference type="AlphaFoldDB" id="A0A023D6D0"/>
<proteinExistence type="predicted"/>
<accession>A0A023D6D0</accession>
<feature type="signal peptide" evidence="1">
    <location>
        <begin position="1"/>
        <end position="25"/>
    </location>
</feature>
<dbReference type="PROSITE" id="PS51257">
    <property type="entry name" value="PROKAR_LIPOPROTEIN"/>
    <property type="match status" value="1"/>
</dbReference>
<evidence type="ECO:0000313" key="3">
    <source>
        <dbReference type="Proteomes" id="UP000019760"/>
    </source>
</evidence>
<keyword evidence="3" id="KW-1185">Reference proteome</keyword>
<dbReference type="CDD" id="cd22268">
    <property type="entry name" value="DPBB_RlpA-like"/>
    <property type="match status" value="1"/>
</dbReference>
<dbReference type="PANTHER" id="PTHR34183:SF1">
    <property type="entry name" value="ENDOLYTIC PEPTIDOGLYCAN TRANSGLYCOSYLASE RLPA"/>
    <property type="match status" value="1"/>
</dbReference>
<evidence type="ECO:0000256" key="1">
    <source>
        <dbReference type="SAM" id="SignalP"/>
    </source>
</evidence>
<evidence type="ECO:0000313" key="2">
    <source>
        <dbReference type="EMBL" id="GAJ29376.1"/>
    </source>
</evidence>
<gene>
    <name evidence="2" type="ORF">Amme_060_012</name>
</gene>